<dbReference type="EMBL" id="JAGYPN010000002">
    <property type="protein sequence ID" value="MBS4223186.1"/>
    <property type="molecule type" value="Genomic_DNA"/>
</dbReference>
<evidence type="ECO:0000313" key="2">
    <source>
        <dbReference type="Proteomes" id="UP000676456"/>
    </source>
</evidence>
<accession>A0A942Z5Q3</accession>
<organism evidence="1 2">
    <name type="scientific">Lederbergia citrea</name>
    <dbReference type="NCBI Taxonomy" id="2833581"/>
    <lineage>
        <taxon>Bacteria</taxon>
        <taxon>Bacillati</taxon>
        <taxon>Bacillota</taxon>
        <taxon>Bacilli</taxon>
        <taxon>Bacillales</taxon>
        <taxon>Bacillaceae</taxon>
        <taxon>Lederbergia</taxon>
    </lineage>
</organism>
<protein>
    <submittedName>
        <fullName evidence="1">Uncharacterized protein</fullName>
    </submittedName>
</protein>
<sequence>MTNQNIQYSCLYYCHGKKYVEIGNKDNYQLSGLAHSLITNTDMFLEMKEYTIMNILLQLDYTMIAQSYRLP</sequence>
<dbReference type="GO" id="GO:0009288">
    <property type="term" value="C:bacterial-type flagellum"/>
    <property type="evidence" value="ECO:0007669"/>
    <property type="project" value="InterPro"/>
</dbReference>
<proteinExistence type="predicted"/>
<comment type="caution">
    <text evidence="1">The sequence shown here is derived from an EMBL/GenBank/DDBJ whole genome shotgun (WGS) entry which is preliminary data.</text>
</comment>
<dbReference type="Gene3D" id="6.10.10.10">
    <property type="entry name" value="Flagellar export chaperone, C-terminal domain"/>
    <property type="match status" value="1"/>
</dbReference>
<keyword evidence="2" id="KW-1185">Reference proteome</keyword>
<dbReference type="AlphaFoldDB" id="A0A942Z5Q3"/>
<dbReference type="RefSeq" id="WP_213098219.1">
    <property type="nucleotide sequence ID" value="NZ_JAGYPN010000002.1"/>
</dbReference>
<dbReference type="InterPro" id="IPR042187">
    <property type="entry name" value="Flagellin_C_sub2"/>
</dbReference>
<name>A0A942Z5Q3_9BACI</name>
<gene>
    <name evidence="1" type="ORF">KHA91_10565</name>
</gene>
<reference evidence="1 2" key="1">
    <citation type="submission" date="2021-05" db="EMBL/GenBank/DDBJ databases">
        <title>Novel Bacillus species.</title>
        <authorList>
            <person name="Liu G."/>
        </authorList>
    </citation>
    <scope>NUCLEOTIDE SEQUENCE [LARGE SCALE GENOMIC DNA]</scope>
    <source>
        <strain evidence="1 2">FJAT-49682</strain>
    </source>
</reference>
<dbReference type="Proteomes" id="UP000676456">
    <property type="component" value="Unassembled WGS sequence"/>
</dbReference>
<evidence type="ECO:0000313" key="1">
    <source>
        <dbReference type="EMBL" id="MBS4223186.1"/>
    </source>
</evidence>